<organism evidence="2 3">
    <name type="scientific">Halomarina ordinaria</name>
    <dbReference type="NCBI Taxonomy" id="3033939"/>
    <lineage>
        <taxon>Archaea</taxon>
        <taxon>Methanobacteriati</taxon>
        <taxon>Methanobacteriota</taxon>
        <taxon>Stenosarchaea group</taxon>
        <taxon>Halobacteria</taxon>
        <taxon>Halobacteriales</taxon>
        <taxon>Natronomonadaceae</taxon>
        <taxon>Halomarina</taxon>
    </lineage>
</organism>
<name>A0ABD5U8J8_9EURY</name>
<sequence length="302" mass="32352">MRIVSLLPSATEIVYALGLEPVAVSHECDYPPEASEKPAVNATRIDPTASSADIDAQVLDAEREGEGVYDIDLDVLAAADPDLIVTQGLCDVCAVDEVVVEEAVEELDLDCRILTTDPHSLADVFDDIRRVGRATGREGHADQLVSELRAGVDAVRDVTAGVEERPEVAVLDWLDPVMTAGHWVPELVEYAGGDPLFAGDASVPREWAAIREADPDVLVAAPCGFDLDQTAANLGGLTDRPGWDDLTAVREGRAYALDGHHYLNRPGPRLVDTLEYLAALIHPDLFEAPPGDVARPLARVTA</sequence>
<evidence type="ECO:0000259" key="1">
    <source>
        <dbReference type="PROSITE" id="PS50983"/>
    </source>
</evidence>
<dbReference type="AlphaFoldDB" id="A0ABD5U8J8"/>
<proteinExistence type="predicted"/>
<dbReference type="Gene3D" id="3.40.50.1980">
    <property type="entry name" value="Nitrogenase molybdenum iron protein domain"/>
    <property type="match status" value="2"/>
</dbReference>
<dbReference type="RefSeq" id="WP_304448558.1">
    <property type="nucleotide sequence ID" value="NZ_JARRAH010000001.1"/>
</dbReference>
<protein>
    <submittedName>
        <fullName evidence="2">Cobalamin-binding protein</fullName>
    </submittedName>
</protein>
<reference evidence="2 3" key="1">
    <citation type="journal article" date="2019" name="Int. J. Syst. Evol. Microbiol.">
        <title>The Global Catalogue of Microorganisms (GCM) 10K type strain sequencing project: providing services to taxonomists for standard genome sequencing and annotation.</title>
        <authorList>
            <consortium name="The Broad Institute Genomics Platform"/>
            <consortium name="The Broad Institute Genome Sequencing Center for Infectious Disease"/>
            <person name="Wu L."/>
            <person name="Ma J."/>
        </authorList>
    </citation>
    <scope>NUCLEOTIDE SEQUENCE [LARGE SCALE GENOMIC DNA]</scope>
    <source>
        <strain evidence="2 3">PSRA2</strain>
    </source>
</reference>
<dbReference type="PANTHER" id="PTHR42860:SF1">
    <property type="entry name" value="VITAMIN B12-BINDING PROTEIN"/>
    <property type="match status" value="1"/>
</dbReference>
<keyword evidence="3" id="KW-1185">Reference proteome</keyword>
<dbReference type="EMBL" id="JBHSXM010000001">
    <property type="protein sequence ID" value="MFC6836884.1"/>
    <property type="molecule type" value="Genomic_DNA"/>
</dbReference>
<dbReference type="Pfam" id="PF01497">
    <property type="entry name" value="Peripla_BP_2"/>
    <property type="match status" value="1"/>
</dbReference>
<dbReference type="PROSITE" id="PS50983">
    <property type="entry name" value="FE_B12_PBP"/>
    <property type="match status" value="1"/>
</dbReference>
<dbReference type="InterPro" id="IPR051030">
    <property type="entry name" value="Vitamin_B12-ABC_binding"/>
</dbReference>
<dbReference type="SUPFAM" id="SSF53807">
    <property type="entry name" value="Helical backbone' metal receptor"/>
    <property type="match status" value="1"/>
</dbReference>
<accession>A0ABD5U8J8</accession>
<evidence type="ECO:0000313" key="2">
    <source>
        <dbReference type="EMBL" id="MFC6836884.1"/>
    </source>
</evidence>
<feature type="domain" description="Fe/B12 periplasmic-binding" evidence="1">
    <location>
        <begin position="2"/>
        <end position="285"/>
    </location>
</feature>
<dbReference type="InterPro" id="IPR002491">
    <property type="entry name" value="ABC_transptr_periplasmic_BD"/>
</dbReference>
<comment type="caution">
    <text evidence="2">The sequence shown here is derived from an EMBL/GenBank/DDBJ whole genome shotgun (WGS) entry which is preliminary data.</text>
</comment>
<dbReference type="CDD" id="cd01144">
    <property type="entry name" value="BtuF"/>
    <property type="match status" value="1"/>
</dbReference>
<evidence type="ECO:0000313" key="3">
    <source>
        <dbReference type="Proteomes" id="UP001596406"/>
    </source>
</evidence>
<dbReference type="Proteomes" id="UP001596406">
    <property type="component" value="Unassembled WGS sequence"/>
</dbReference>
<gene>
    <name evidence="2" type="ORF">ACFQHK_10200</name>
</gene>
<dbReference type="PANTHER" id="PTHR42860">
    <property type="entry name" value="VITAMIN B12-BINDING PROTEIN"/>
    <property type="match status" value="1"/>
</dbReference>